<accession>A0A656HFI5</accession>
<dbReference type="InterPro" id="IPR036514">
    <property type="entry name" value="SGNH_hydro_sf"/>
</dbReference>
<feature type="compositionally biased region" description="Low complexity" evidence="1">
    <location>
        <begin position="124"/>
        <end position="134"/>
    </location>
</feature>
<dbReference type="OrthoDB" id="445620at2"/>
<dbReference type="Pfam" id="PF04311">
    <property type="entry name" value="DUF459"/>
    <property type="match status" value="1"/>
</dbReference>
<keyword evidence="3" id="KW-1185">Reference proteome</keyword>
<dbReference type="EMBL" id="JH651384">
    <property type="protein sequence ID" value="EIJ35133.1"/>
    <property type="molecule type" value="Genomic_DNA"/>
</dbReference>
<gene>
    <name evidence="2" type="ORF">Thini_2593</name>
</gene>
<feature type="compositionally biased region" description="Pro residues" evidence="1">
    <location>
        <begin position="106"/>
        <end position="123"/>
    </location>
</feature>
<dbReference type="GO" id="GO:0016788">
    <property type="term" value="F:hydrolase activity, acting on ester bonds"/>
    <property type="evidence" value="ECO:0007669"/>
    <property type="project" value="UniProtKB-ARBA"/>
</dbReference>
<sequence precursor="true">MSKRDDVSRKQLTPRRVVAVCMLVLALLALNELERLSVWFGDHCIEWMPDAEGWCSKPEQLVFSSNTRGFSSQLLAMQSSLLAFTRDLPIVAESRPESVNVATVQPSPPLTPQPPAQVVPPPQATAVTAPATTEPSTLQPTKVLIVGDSMVLEGFGIALQRRLTRFEGLSVTREGKYSTGLTRPDYFDWPSHLTALLDEHRPDLLIVNMGANDPQDIVEQGKRYHVGDQGWNAIYSERVNHFLSIAAERGVTTFWVGLPIMGQSKYSGKIETINQLVADTCAQQPMARYFDTWSVLATDDGEYASFLKNAQGQKIRVRAKDEIHLTEAGGEIMTSYFLTATKPYVSWSEL</sequence>
<dbReference type="Proteomes" id="UP000005317">
    <property type="component" value="Unassembled WGS sequence"/>
</dbReference>
<feature type="region of interest" description="Disordered" evidence="1">
    <location>
        <begin position="102"/>
        <end position="134"/>
    </location>
</feature>
<dbReference type="RefSeq" id="WP_002709045.1">
    <property type="nucleotide sequence ID" value="NZ_JH651384.1"/>
</dbReference>
<dbReference type="InterPro" id="IPR007407">
    <property type="entry name" value="DUF459"/>
</dbReference>
<dbReference type="AlphaFoldDB" id="A0A656HFI5"/>
<evidence type="ECO:0000313" key="3">
    <source>
        <dbReference type="Proteomes" id="UP000005317"/>
    </source>
</evidence>
<evidence type="ECO:0008006" key="4">
    <source>
        <dbReference type="Google" id="ProtNLM"/>
    </source>
</evidence>
<proteinExistence type="predicted"/>
<reference evidence="3" key="1">
    <citation type="journal article" date="2011" name="Stand. Genomic Sci.">
        <title>Genome sequence of the filamentous, gliding Thiothrix nivea neotype strain (JP2(T)).</title>
        <authorList>
            <person name="Lapidus A."/>
            <person name="Nolan M."/>
            <person name="Lucas S."/>
            <person name="Glavina Del Rio T."/>
            <person name="Tice H."/>
            <person name="Cheng J.F."/>
            <person name="Tapia R."/>
            <person name="Han C."/>
            <person name="Goodwin L."/>
            <person name="Pitluck S."/>
            <person name="Liolios K."/>
            <person name="Pagani I."/>
            <person name="Ivanova N."/>
            <person name="Huntemann M."/>
            <person name="Mavromatis K."/>
            <person name="Mikhailova N."/>
            <person name="Pati A."/>
            <person name="Chen A."/>
            <person name="Palaniappan K."/>
            <person name="Land M."/>
            <person name="Brambilla E.M."/>
            <person name="Rohde M."/>
            <person name="Abt B."/>
            <person name="Verbarg S."/>
            <person name="Goker M."/>
            <person name="Bristow J."/>
            <person name="Eisen J.A."/>
            <person name="Markowitz V."/>
            <person name="Hugenholtz P."/>
            <person name="Kyrpides N.C."/>
            <person name="Klenk H.P."/>
            <person name="Woyke T."/>
        </authorList>
    </citation>
    <scope>NUCLEOTIDE SEQUENCE [LARGE SCALE GENOMIC DNA]</scope>
    <source>
        <strain evidence="3">ATCC 35100 / DSM 5205 / JP2</strain>
    </source>
</reference>
<evidence type="ECO:0000256" key="1">
    <source>
        <dbReference type="SAM" id="MobiDB-lite"/>
    </source>
</evidence>
<organism evidence="2 3">
    <name type="scientific">Thiothrix nivea (strain ATCC 35100 / DSM 5205 / JP2)</name>
    <dbReference type="NCBI Taxonomy" id="870187"/>
    <lineage>
        <taxon>Bacteria</taxon>
        <taxon>Pseudomonadati</taxon>
        <taxon>Pseudomonadota</taxon>
        <taxon>Gammaproteobacteria</taxon>
        <taxon>Thiotrichales</taxon>
        <taxon>Thiotrichaceae</taxon>
        <taxon>Thiothrix</taxon>
    </lineage>
</organism>
<dbReference type="SUPFAM" id="SSF52266">
    <property type="entry name" value="SGNH hydrolase"/>
    <property type="match status" value="1"/>
</dbReference>
<evidence type="ECO:0000313" key="2">
    <source>
        <dbReference type="EMBL" id="EIJ35133.1"/>
    </source>
</evidence>
<protein>
    <recommendedName>
        <fullName evidence="4">SGNH hydrolase-type esterase domain-containing protein</fullName>
    </recommendedName>
</protein>
<name>A0A656HFI5_THINJ</name>
<dbReference type="Gene3D" id="3.40.50.1110">
    <property type="entry name" value="SGNH hydrolase"/>
    <property type="match status" value="1"/>
</dbReference>